<protein>
    <submittedName>
        <fullName evidence="1">Uncharacterized protein</fullName>
    </submittedName>
</protein>
<name>A0A192Y9S5_9CAUD</name>
<dbReference type="RefSeq" id="YP_009279888.1">
    <property type="nucleotide sequence ID" value="NC_031020.1"/>
</dbReference>
<keyword evidence="2" id="KW-1185">Reference proteome</keyword>
<dbReference type="SUPFAM" id="SSF52540">
    <property type="entry name" value="P-loop containing nucleoside triphosphate hydrolases"/>
    <property type="match status" value="1"/>
</dbReference>
<sequence>MNILLVEGPDNAGKTSLIERICYEDSRFVKINFPKRTEDGRFTIESRNEVACFETMLKYLDKNKVYVLDRGHLSNIVYGNWRAKTDADLEVIETYRDDFRRLCREHCVRVFGLTRNKIEVDFEDDLITLPKDDFNGIISSFDTEYNRFNIESIQILNHDENNKLVSVNDIDWKKYL</sequence>
<dbReference type="KEGG" id="vg:29059244"/>
<gene>
    <name evidence="1" type="ORF">MP1_gp0031</name>
</gene>
<dbReference type="Gene3D" id="3.40.50.300">
    <property type="entry name" value="P-loop containing nucleotide triphosphate hydrolases"/>
    <property type="match status" value="1"/>
</dbReference>
<dbReference type="GeneID" id="29059244"/>
<dbReference type="Proteomes" id="UP000203816">
    <property type="component" value="Segment"/>
</dbReference>
<accession>A0A192Y9S5</accession>
<dbReference type="EMBL" id="KX078569">
    <property type="protein sequence ID" value="ANM46484.1"/>
    <property type="molecule type" value="Genomic_DNA"/>
</dbReference>
<evidence type="ECO:0000313" key="2">
    <source>
        <dbReference type="Proteomes" id="UP000203816"/>
    </source>
</evidence>
<organism evidence="1 2">
    <name type="scientific">Morganella phage vB_MmoM_MP1</name>
    <dbReference type="NCBI Taxonomy" id="1852628"/>
    <lineage>
        <taxon>Viruses</taxon>
        <taxon>Duplodnaviria</taxon>
        <taxon>Heunggongvirae</taxon>
        <taxon>Uroviricota</taxon>
        <taxon>Caudoviricetes</taxon>
        <taxon>Pantevenvirales</taxon>
        <taxon>Straboviridae</taxon>
        <taxon>Gualtarvirus</taxon>
        <taxon>Gualtarvirus mp1</taxon>
    </lineage>
</organism>
<reference evidence="1 2" key="1">
    <citation type="submission" date="2016-04" db="EMBL/GenBank/DDBJ databases">
        <title>Comparative genomics of Morganella phages MP1 and MP2 define new clades among the T4 and T7-like Viruses.</title>
        <authorList>
            <person name="Pinto G."/>
            <person name="Oliveira A."/>
            <person name="Malgorzata L."/>
            <person name="Kropinski A."/>
            <person name="Azeredo J."/>
        </authorList>
    </citation>
    <scope>NUCLEOTIDE SEQUENCE [LARGE SCALE GENOMIC DNA]</scope>
</reference>
<dbReference type="InterPro" id="IPR027417">
    <property type="entry name" value="P-loop_NTPase"/>
</dbReference>
<dbReference type="OrthoDB" id="12783at10239"/>
<proteinExistence type="predicted"/>
<evidence type="ECO:0000313" key="1">
    <source>
        <dbReference type="EMBL" id="ANM46484.1"/>
    </source>
</evidence>